<name>A0A514DA84_9VIRU</name>
<dbReference type="InterPro" id="IPR015954">
    <property type="entry name" value="Phage_RNA-type_capsid"/>
</dbReference>
<evidence type="ECO:0000256" key="1">
    <source>
        <dbReference type="ARBA" id="ARBA00004328"/>
    </source>
</evidence>
<dbReference type="InterPro" id="IPR002703">
    <property type="entry name" value="Levivir_coat"/>
</dbReference>
<proteinExistence type="predicted"/>
<sequence length="160" mass="16547">MSAIAAIVLSSSVGSAVTANASGVDGVTFSPVGFAQPGVAKWADRSGGIPLLYPSLTVSVRQPTAGSRVCRIVTKVVLPTADVTAPSTSTGIQPAPSKAYECLGQLEMVLPERSTAAERNRLRSYLLSVLSQNLQASDGDPVVSTDSPLPPAFSDFESPW</sequence>
<dbReference type="GO" id="GO:0019028">
    <property type="term" value="C:viral capsid"/>
    <property type="evidence" value="ECO:0007669"/>
    <property type="project" value="UniProtKB-KW"/>
</dbReference>
<evidence type="ECO:0000256" key="2">
    <source>
        <dbReference type="ARBA" id="ARBA00022561"/>
    </source>
</evidence>
<feature type="region of interest" description="Disordered" evidence="4">
    <location>
        <begin position="136"/>
        <end position="160"/>
    </location>
</feature>
<organism evidence="5">
    <name type="scientific">Leviviridae sp</name>
    <dbReference type="NCBI Taxonomy" id="2027243"/>
    <lineage>
        <taxon>Viruses</taxon>
        <taxon>Riboviria</taxon>
        <taxon>Orthornavirae</taxon>
        <taxon>Lenarviricota</taxon>
        <taxon>Leviviricetes</taxon>
        <taxon>Norzivirales</taxon>
        <taxon>Fiersviridae</taxon>
    </lineage>
</organism>
<evidence type="ECO:0000256" key="4">
    <source>
        <dbReference type="SAM" id="MobiDB-lite"/>
    </source>
</evidence>
<comment type="subcellular location">
    <subcellularLocation>
        <location evidence="1">Virion</location>
    </subcellularLocation>
</comment>
<gene>
    <name evidence="5" type="ORF">H2RhizoLitter491109_000002</name>
</gene>
<keyword evidence="3" id="KW-0946">Virion</keyword>
<reference evidence="5" key="1">
    <citation type="submission" date="2019-05" db="EMBL/GenBank/DDBJ databases">
        <title>Metatranscriptomic reconstruction reveals RNA viruses with the potential to shape carbon cycling in soil.</title>
        <authorList>
            <person name="Starr E.P."/>
            <person name="Nuccio E."/>
            <person name="Pett-Ridge J."/>
            <person name="Banfield J.F."/>
            <person name="Firestone M.K."/>
        </authorList>
    </citation>
    <scope>NUCLEOTIDE SEQUENCE</scope>
    <source>
        <strain evidence="5">H2_Rhizo_Litter_49_scaffold_1109</strain>
    </source>
</reference>
<protein>
    <submittedName>
        <fullName evidence="5">Uncharacterized protein</fullName>
    </submittedName>
</protein>
<accession>A0A514DA84</accession>
<dbReference type="Gene3D" id="3.30.380.10">
    <property type="entry name" value="MS2 Viral Coat Protein"/>
    <property type="match status" value="1"/>
</dbReference>
<evidence type="ECO:0000256" key="3">
    <source>
        <dbReference type="ARBA" id="ARBA00022844"/>
    </source>
</evidence>
<dbReference type="SUPFAM" id="SSF55405">
    <property type="entry name" value="RNA bacteriophage capsid protein"/>
    <property type="match status" value="1"/>
</dbReference>
<evidence type="ECO:0000313" key="5">
    <source>
        <dbReference type="EMBL" id="QDH90507.1"/>
    </source>
</evidence>
<dbReference type="EMBL" id="MN035588">
    <property type="protein sequence ID" value="QDH90507.1"/>
    <property type="molecule type" value="Genomic_RNA"/>
</dbReference>
<dbReference type="GO" id="GO:0005198">
    <property type="term" value="F:structural molecule activity"/>
    <property type="evidence" value="ECO:0007669"/>
    <property type="project" value="InterPro"/>
</dbReference>
<keyword evidence="2" id="KW-0167">Capsid protein</keyword>
<dbReference type="Pfam" id="PF01819">
    <property type="entry name" value="Levi_coat"/>
    <property type="match status" value="1"/>
</dbReference>